<reference evidence="1 2" key="1">
    <citation type="submission" date="2017-11" db="EMBL/GenBank/DDBJ databases">
        <title>Reclassification of Bisgaard taxon 7 as Conservatibacter flavescens gen. nov., sp. nov.</title>
        <authorList>
            <person name="Christensen H."/>
        </authorList>
    </citation>
    <scope>NUCLEOTIDE SEQUENCE [LARGE SCALE GENOMIC DNA]</scope>
    <source>
        <strain evidence="1 2">7_4</strain>
    </source>
</reference>
<evidence type="ECO:0000313" key="2">
    <source>
        <dbReference type="Proteomes" id="UP000229329"/>
    </source>
</evidence>
<evidence type="ECO:0000313" key="1">
    <source>
        <dbReference type="EMBL" id="PJG86433.1"/>
    </source>
</evidence>
<proteinExistence type="predicted"/>
<organism evidence="1 2">
    <name type="scientific">Conservatibacter flavescens</name>
    <dbReference type="NCBI Taxonomy" id="28161"/>
    <lineage>
        <taxon>Bacteria</taxon>
        <taxon>Pseudomonadati</taxon>
        <taxon>Pseudomonadota</taxon>
        <taxon>Gammaproteobacteria</taxon>
        <taxon>Pasteurellales</taxon>
        <taxon>Pasteurellaceae</taxon>
        <taxon>Conservatibacter</taxon>
    </lineage>
</organism>
<protein>
    <submittedName>
        <fullName evidence="1">Uncharacterized protein</fullName>
    </submittedName>
</protein>
<name>A0A2M8S5P0_9PAST</name>
<keyword evidence="2" id="KW-1185">Reference proteome</keyword>
<dbReference type="EMBL" id="PHHA01000002">
    <property type="protein sequence ID" value="PJG86433.1"/>
    <property type="molecule type" value="Genomic_DNA"/>
</dbReference>
<sequence>MYAEIGITLAILIIMLRIFGGTMKKLSMVFFVLLLSACFSETTLIKNENVAIEKVTQSIEKHKLTSLHQECLLFISDDKVDYYEVEVREKHNETCGGDPQTSPRLFTYEINKRTGKMRTDEPVWSGIMRDIN</sequence>
<accession>A0A2M8S5P0</accession>
<dbReference type="Proteomes" id="UP000229329">
    <property type="component" value="Unassembled WGS sequence"/>
</dbReference>
<gene>
    <name evidence="1" type="ORF">CVP05_01075</name>
</gene>
<comment type="caution">
    <text evidence="1">The sequence shown here is derived from an EMBL/GenBank/DDBJ whole genome shotgun (WGS) entry which is preliminary data.</text>
</comment>
<dbReference type="AlphaFoldDB" id="A0A2M8S5P0"/>